<protein>
    <submittedName>
        <fullName evidence="1">Uncharacterized protein</fullName>
    </submittedName>
</protein>
<name>A0ACC2PFN0_9HYME</name>
<evidence type="ECO:0000313" key="2">
    <source>
        <dbReference type="Proteomes" id="UP001239111"/>
    </source>
</evidence>
<sequence length="111" mass="12504">MSLRLPTTNMEELAHIVNIHAPTHALRAPTFTLMSMNRTVFTGLARPLIQCGGVLRWVSPDSTLAPYSIRGFRSRSFDLLSDWDLTDRCMVLLSLRISIEWTGVLPPIPIK</sequence>
<evidence type="ECO:0000313" key="1">
    <source>
        <dbReference type="EMBL" id="KAJ8682109.1"/>
    </source>
</evidence>
<dbReference type="Proteomes" id="UP001239111">
    <property type="component" value="Chromosome 1"/>
</dbReference>
<accession>A0ACC2PFN0</accession>
<proteinExistence type="predicted"/>
<gene>
    <name evidence="1" type="ORF">QAD02_017901</name>
</gene>
<organism evidence="1 2">
    <name type="scientific">Eretmocerus hayati</name>
    <dbReference type="NCBI Taxonomy" id="131215"/>
    <lineage>
        <taxon>Eukaryota</taxon>
        <taxon>Metazoa</taxon>
        <taxon>Ecdysozoa</taxon>
        <taxon>Arthropoda</taxon>
        <taxon>Hexapoda</taxon>
        <taxon>Insecta</taxon>
        <taxon>Pterygota</taxon>
        <taxon>Neoptera</taxon>
        <taxon>Endopterygota</taxon>
        <taxon>Hymenoptera</taxon>
        <taxon>Apocrita</taxon>
        <taxon>Proctotrupomorpha</taxon>
        <taxon>Chalcidoidea</taxon>
        <taxon>Aphelinidae</taxon>
        <taxon>Aphelininae</taxon>
        <taxon>Eretmocerus</taxon>
    </lineage>
</organism>
<reference evidence="1" key="1">
    <citation type="submission" date="2023-04" db="EMBL/GenBank/DDBJ databases">
        <title>A chromosome-level genome assembly of the parasitoid wasp Eretmocerus hayati.</title>
        <authorList>
            <person name="Zhong Y."/>
            <person name="Liu S."/>
            <person name="Liu Y."/>
        </authorList>
    </citation>
    <scope>NUCLEOTIDE SEQUENCE</scope>
    <source>
        <strain evidence="1">ZJU_SS_LIU_2023</strain>
    </source>
</reference>
<comment type="caution">
    <text evidence="1">The sequence shown here is derived from an EMBL/GenBank/DDBJ whole genome shotgun (WGS) entry which is preliminary data.</text>
</comment>
<keyword evidence="2" id="KW-1185">Reference proteome</keyword>
<dbReference type="EMBL" id="CM056741">
    <property type="protein sequence ID" value="KAJ8682109.1"/>
    <property type="molecule type" value="Genomic_DNA"/>
</dbReference>